<dbReference type="EMBL" id="MN079106">
    <property type="protein sequence ID" value="QEA05638.1"/>
    <property type="molecule type" value="Genomic_DNA"/>
</dbReference>
<organism evidence="1">
    <name type="scientific">uncultured organism</name>
    <dbReference type="NCBI Taxonomy" id="155900"/>
    <lineage>
        <taxon>unclassified sequences</taxon>
        <taxon>environmental samples</taxon>
    </lineage>
</organism>
<proteinExistence type="predicted"/>
<protein>
    <submittedName>
        <fullName evidence="1">Uncharacterized protein</fullName>
    </submittedName>
</protein>
<dbReference type="AlphaFoldDB" id="A0A5B8RCK2"/>
<gene>
    <name evidence="1" type="ORF">KBTEX_01961</name>
</gene>
<reference evidence="1" key="1">
    <citation type="submission" date="2019-06" db="EMBL/GenBank/DDBJ databases">
        <authorList>
            <person name="Murdoch R.W."/>
            <person name="Fathepure B."/>
        </authorList>
    </citation>
    <scope>NUCLEOTIDE SEQUENCE</scope>
</reference>
<name>A0A5B8RCK2_9ZZZZ</name>
<sequence length="88" mass="10196">MHAEQLVDWNQVEAELRRLPMPGFVQGLRLKWGEDATGDEAVWVWVRVPEGVTAQPGALEDIETFNERIRNRLGELVPGIWPYIWLEN</sequence>
<evidence type="ECO:0000313" key="1">
    <source>
        <dbReference type="EMBL" id="QEA05638.1"/>
    </source>
</evidence>
<accession>A0A5B8RCK2</accession>